<dbReference type="Proteomes" id="UP000618240">
    <property type="component" value="Unassembled WGS sequence"/>
</dbReference>
<evidence type="ECO:0000313" key="2">
    <source>
        <dbReference type="Proteomes" id="UP000618240"/>
    </source>
</evidence>
<reference evidence="1 2" key="1">
    <citation type="submission" date="2021-09" db="EMBL/GenBank/DDBJ databases">
        <title>Genome sequencing and assembly of Chryseobacterium sp. RG1.</title>
        <authorList>
            <person name="Chhetri G."/>
        </authorList>
    </citation>
    <scope>NUCLEOTIDE SEQUENCE [LARGE SCALE GENOMIC DNA]</scope>
    <source>
        <strain evidence="1 2">RG1</strain>
    </source>
</reference>
<keyword evidence="2" id="KW-1185">Reference proteome</keyword>
<sequence length="220" mass="25650">MAEELYFIKPNPVVAKINLYNKLCNEEGDFLRFLNTDKKTSLEIIKNKLQDSIETLNPNELRQLFDWFKFQYTSSSSNESENNEEVKNQLYVHGLDLFHEIPPVLTKTFDGILNEYEKSNQCNLQYISNAEKFNKFLLYGLFYTSLAQEQDIEKRILIDYLKSQHSSIYEAAQSEFNEKINAAGLIEDLHSTGTILFDNFSELYDATKFYKGSIIQITDI</sequence>
<accession>A0ABS8A4Y9</accession>
<dbReference type="EMBL" id="JAERSE020000005">
    <property type="protein sequence ID" value="MCA6069036.1"/>
    <property type="molecule type" value="Genomic_DNA"/>
</dbReference>
<gene>
    <name evidence="1" type="ORF">JI747_017860</name>
</gene>
<name>A0ABS8A4Y9_9FLAO</name>
<dbReference type="RefSeq" id="WP_225690229.1">
    <property type="nucleotide sequence ID" value="NZ_JAERSE020000005.1"/>
</dbReference>
<organism evidence="1 2">
    <name type="scientific">Chryseobacterium tagetis</name>
    <dbReference type="NCBI Taxonomy" id="2801334"/>
    <lineage>
        <taxon>Bacteria</taxon>
        <taxon>Pseudomonadati</taxon>
        <taxon>Bacteroidota</taxon>
        <taxon>Flavobacteriia</taxon>
        <taxon>Flavobacteriales</taxon>
        <taxon>Weeksellaceae</taxon>
        <taxon>Chryseobacterium group</taxon>
        <taxon>Chryseobacterium</taxon>
    </lineage>
</organism>
<proteinExistence type="predicted"/>
<evidence type="ECO:0000313" key="1">
    <source>
        <dbReference type="EMBL" id="MCA6069036.1"/>
    </source>
</evidence>
<comment type="caution">
    <text evidence="1">The sequence shown here is derived from an EMBL/GenBank/DDBJ whole genome shotgun (WGS) entry which is preliminary data.</text>
</comment>
<protein>
    <submittedName>
        <fullName evidence="1">Uncharacterized protein</fullName>
    </submittedName>
</protein>